<sequence length="1219" mass="132925">MNNIRLAGLSTALITGLCLNPITIAMANASEINGVDIGTSAKESQWWSTYSIDVLNASGTDIDMRSATLEFVLPTSVSNFSFSGTGLTYPTWNLTTSTTESGVLHRIEFIFDEGAWIKDHLTANNSFSFSFGYDGQLENVSDFESSIIFSSNSGDVTPPPPVVEEPSTIVSGLKGQYTIVDNAVDIAFNVETTATVDAFAKLVQGEQVLTELSKTIDGVSSFTLKNSNAVAGSYEVIIGGTYDNDGQALPITEQRFPISFIDAEEETPEITPTISVTGLTDQYELVDSAVNIPLTVESNTEILVNAKLVQGTQEFVSVQQTVDGFFGLTLAGKDLVEGNYEVVVSGTYNDGETSTPVAEQRFAITLQDKEEEASPPNVSFTSPSAGSLLKVNQAVQISVDASTEHTDLSNVAITANGTTICEFDAFASNNFACDWTPTTIGSVTLAAIATDDENLSSTSRIQVTVIDENNLGNLSCDISQVYYTDSQGDVRECMGDDHPRRIVGYFTSWRNGSNGFPTYLVKDIPWDKVTHINYAFAGLDSNTIEFTLDDSATEMEWPGVAGAEMDPSLPYKGHFNLLNKYKKLYPDVKTILAVGGWAETGGFYSGTTNPNCTVNHEGIDKIANQSVEYVRKYGFDGIDYDYEYPTSMADAGNPVDWPLSNICRGQLFENYVELMKVTREKLDAAGEEDGRKYLFTIASPSSAYLLRGMENFQVTQYLDFINLMTYDFHGTWNHFVGHNAALFDNRIDGELQAGGIYGAEQYKGIGYLNAAWTGQYFRGAVDPGKLNIGVPFYTRGWKDVEGGVNGYNGTSPLPSQSDCPEGTGLNDPCGAGAEGIDNLWHDVDENGVEVAAGVVPMWHAKNLEHAQSLGLTGTIPSYGPEWGLDENNPKHIISGTYTRHFDEKAKVPWLWNASKKVFLSTEDEESMAHKIEYIKDRGFGGVMIWELAGDYDFDEENNEYYMGQTLVTQMHEGFKQAAPYSVQHNDILDTPTSQVDVDVAVEFPVGDNNYPFNPKFTFTNKSNVELPGGTVIQFLLPTSTSDVLTDWSGTGAEITYNAGNDNVQGERPNHLVEDFHVAELILPSWQSLAPGAETTIDLVYYLPATIGTQGIRFLIDDQVIGIKSAFPELPEYSPENGSAPESPETEPGNPETDPENPGTDPEAPDTDPSDVIDWVGGQTNVSNGDIVRFQGECFKAKNNPGVWESPQAGSWFWDAVTCP</sequence>
<dbReference type="PANTHER" id="PTHR11177:SF308">
    <property type="entry name" value="CHITINASE A"/>
    <property type="match status" value="1"/>
</dbReference>
<dbReference type="RefSeq" id="WP_021714952.1">
    <property type="nucleotide sequence ID" value="NZ_BATM01000054.1"/>
</dbReference>
<dbReference type="GO" id="GO:0008061">
    <property type="term" value="F:chitin binding"/>
    <property type="evidence" value="ECO:0007669"/>
    <property type="project" value="InterPro"/>
</dbReference>
<dbReference type="InterPro" id="IPR001223">
    <property type="entry name" value="Glyco_hydro18_cat"/>
</dbReference>
<keyword evidence="7" id="KW-1185">Reference proteome</keyword>
<keyword evidence="2" id="KW-0624">Polysaccharide degradation</keyword>
<dbReference type="eggNOG" id="COG3979">
    <property type="taxonomic scope" value="Bacteria"/>
</dbReference>
<dbReference type="eggNOG" id="COG3325">
    <property type="taxonomic scope" value="Bacteria"/>
</dbReference>
<keyword evidence="2" id="KW-0119">Carbohydrate metabolism</keyword>
<dbReference type="InterPro" id="IPR013783">
    <property type="entry name" value="Ig-like_fold"/>
</dbReference>
<dbReference type="Gene3D" id="3.10.50.10">
    <property type="match status" value="1"/>
</dbReference>
<evidence type="ECO:0000256" key="4">
    <source>
        <dbReference type="SAM" id="SignalP"/>
    </source>
</evidence>
<dbReference type="PANTHER" id="PTHR11177">
    <property type="entry name" value="CHITINASE"/>
    <property type="match status" value="1"/>
</dbReference>
<dbReference type="Proteomes" id="UP000016562">
    <property type="component" value="Unassembled WGS sequence"/>
</dbReference>
<reference evidence="6 7" key="1">
    <citation type="submission" date="2013-09" db="EMBL/GenBank/DDBJ databases">
        <title>Whole genome shotgun sequence of Vibrio ezurae NBRC 102218.</title>
        <authorList>
            <person name="Yoshida I."/>
            <person name="Hosoyama A."/>
            <person name="Numata M."/>
            <person name="Hashimoto M."/>
            <person name="Hosoyama Y."/>
            <person name="Tsuchikane K."/>
            <person name="Noguchi M."/>
            <person name="Hirakata S."/>
            <person name="Ichikawa N."/>
            <person name="Ohji S."/>
            <person name="Yamazoe A."/>
            <person name="Fujita N."/>
        </authorList>
    </citation>
    <scope>NUCLEOTIDE SEQUENCE [LARGE SCALE GENOMIC DNA]</scope>
    <source>
        <strain evidence="6 7">NBRC 102218</strain>
    </source>
</reference>
<dbReference type="Pfam" id="PF17957">
    <property type="entry name" value="Big_7"/>
    <property type="match status" value="1"/>
</dbReference>
<dbReference type="InterPro" id="IPR029070">
    <property type="entry name" value="Chitinase_insertion_sf"/>
</dbReference>
<dbReference type="Gene3D" id="2.60.40.2550">
    <property type="match status" value="2"/>
</dbReference>
<evidence type="ECO:0000313" key="7">
    <source>
        <dbReference type="Proteomes" id="UP000016562"/>
    </source>
</evidence>
<dbReference type="InterPro" id="IPR009470">
    <property type="entry name" value="Chi_C"/>
</dbReference>
<dbReference type="Gene3D" id="2.60.40.10">
    <property type="entry name" value="Immunoglobulins"/>
    <property type="match status" value="1"/>
</dbReference>
<feature type="region of interest" description="Disordered" evidence="3">
    <location>
        <begin position="1130"/>
        <end position="1177"/>
    </location>
</feature>
<dbReference type="Gene3D" id="3.20.20.80">
    <property type="entry name" value="Glycosidases"/>
    <property type="match status" value="1"/>
</dbReference>
<name>U3B5Q1_9VIBR</name>
<dbReference type="SUPFAM" id="SSF51445">
    <property type="entry name" value="(Trans)glycosidases"/>
    <property type="match status" value="1"/>
</dbReference>
<evidence type="ECO:0000256" key="1">
    <source>
        <dbReference type="ARBA" id="ARBA00023024"/>
    </source>
</evidence>
<dbReference type="SMART" id="SM00636">
    <property type="entry name" value="Glyco_18"/>
    <property type="match status" value="1"/>
</dbReference>
<comment type="caution">
    <text evidence="6">The sequence shown here is derived from an EMBL/GenBank/DDBJ whole genome shotgun (WGS) entry which is preliminary data.</text>
</comment>
<dbReference type="AlphaFoldDB" id="U3B5Q1"/>
<feature type="chain" id="PRO_5004638622" evidence="4">
    <location>
        <begin position="28"/>
        <end position="1219"/>
    </location>
</feature>
<evidence type="ECO:0000313" key="6">
    <source>
        <dbReference type="EMBL" id="GAD81255.1"/>
    </source>
</evidence>
<evidence type="ECO:0000259" key="5">
    <source>
        <dbReference type="PROSITE" id="PS51910"/>
    </source>
</evidence>
<dbReference type="InterPro" id="IPR017853">
    <property type="entry name" value="GH"/>
</dbReference>
<evidence type="ECO:0000256" key="2">
    <source>
        <dbReference type="ARBA" id="ARBA00023326"/>
    </source>
</evidence>
<keyword evidence="4" id="KW-0732">Signal</keyword>
<dbReference type="InterPro" id="IPR050314">
    <property type="entry name" value="Glycosyl_Hydrlase_18"/>
</dbReference>
<dbReference type="PROSITE" id="PS51910">
    <property type="entry name" value="GH18_2"/>
    <property type="match status" value="1"/>
</dbReference>
<feature type="domain" description="GH18" evidence="5">
    <location>
        <begin position="500"/>
        <end position="964"/>
    </location>
</feature>
<keyword evidence="1" id="KW-0146">Chitin degradation</keyword>
<dbReference type="CDD" id="cd06548">
    <property type="entry name" value="GH18_chitinase"/>
    <property type="match status" value="1"/>
</dbReference>
<dbReference type="InterPro" id="IPR011583">
    <property type="entry name" value="Chitinase_II/V-like_cat"/>
</dbReference>
<protein>
    <submittedName>
        <fullName evidence="6">Putative chitinase</fullName>
    </submittedName>
</protein>
<accession>U3B5Q1</accession>
<gene>
    <name evidence="6" type="ORF">VEZ01S_54_00060</name>
</gene>
<feature type="signal peptide" evidence="4">
    <location>
        <begin position="1"/>
        <end position="27"/>
    </location>
</feature>
<dbReference type="SUPFAM" id="SSF54556">
    <property type="entry name" value="Chitinase insertion domain"/>
    <property type="match status" value="1"/>
</dbReference>
<dbReference type="Pfam" id="PF00704">
    <property type="entry name" value="Glyco_hydro_18"/>
    <property type="match status" value="1"/>
</dbReference>
<dbReference type="STRING" id="1219080.VEZ01S_54_00060"/>
<dbReference type="GO" id="GO:0006032">
    <property type="term" value="P:chitin catabolic process"/>
    <property type="evidence" value="ECO:0007669"/>
    <property type="project" value="UniProtKB-KW"/>
</dbReference>
<proteinExistence type="predicted"/>
<organism evidence="6 7">
    <name type="scientific">Vibrio ezurae NBRC 102218</name>
    <dbReference type="NCBI Taxonomy" id="1219080"/>
    <lineage>
        <taxon>Bacteria</taxon>
        <taxon>Pseudomonadati</taxon>
        <taxon>Pseudomonadota</taxon>
        <taxon>Gammaproteobacteria</taxon>
        <taxon>Vibrionales</taxon>
        <taxon>Vibrionaceae</taxon>
        <taxon>Vibrio</taxon>
    </lineage>
</organism>
<dbReference type="EMBL" id="BATM01000054">
    <property type="protein sequence ID" value="GAD81255.1"/>
    <property type="molecule type" value="Genomic_DNA"/>
</dbReference>
<dbReference type="GO" id="GO:0000272">
    <property type="term" value="P:polysaccharide catabolic process"/>
    <property type="evidence" value="ECO:0007669"/>
    <property type="project" value="UniProtKB-KW"/>
</dbReference>
<dbReference type="Pfam" id="PF06483">
    <property type="entry name" value="ChiC"/>
    <property type="match status" value="1"/>
</dbReference>
<evidence type="ECO:0000256" key="3">
    <source>
        <dbReference type="SAM" id="MobiDB-lite"/>
    </source>
</evidence>